<dbReference type="EMBL" id="QPFP01000038">
    <property type="protein sequence ID" value="TEB27665.1"/>
    <property type="molecule type" value="Genomic_DNA"/>
</dbReference>
<dbReference type="Proteomes" id="UP000298030">
    <property type="component" value="Unassembled WGS sequence"/>
</dbReference>
<dbReference type="Gene3D" id="1.10.620.20">
    <property type="entry name" value="Ribonucleotide Reductase, subunit A"/>
    <property type="match status" value="1"/>
</dbReference>
<reference evidence="2 3" key="1">
    <citation type="journal article" date="2019" name="Nat. Ecol. Evol.">
        <title>Megaphylogeny resolves global patterns of mushroom evolution.</title>
        <authorList>
            <person name="Varga T."/>
            <person name="Krizsan K."/>
            <person name="Foldi C."/>
            <person name="Dima B."/>
            <person name="Sanchez-Garcia M."/>
            <person name="Sanchez-Ramirez S."/>
            <person name="Szollosi G.J."/>
            <person name="Szarkandi J.G."/>
            <person name="Papp V."/>
            <person name="Albert L."/>
            <person name="Andreopoulos W."/>
            <person name="Angelini C."/>
            <person name="Antonin V."/>
            <person name="Barry K.W."/>
            <person name="Bougher N.L."/>
            <person name="Buchanan P."/>
            <person name="Buyck B."/>
            <person name="Bense V."/>
            <person name="Catcheside P."/>
            <person name="Chovatia M."/>
            <person name="Cooper J."/>
            <person name="Damon W."/>
            <person name="Desjardin D."/>
            <person name="Finy P."/>
            <person name="Geml J."/>
            <person name="Haridas S."/>
            <person name="Hughes K."/>
            <person name="Justo A."/>
            <person name="Karasinski D."/>
            <person name="Kautmanova I."/>
            <person name="Kiss B."/>
            <person name="Kocsube S."/>
            <person name="Kotiranta H."/>
            <person name="LaButti K.M."/>
            <person name="Lechner B.E."/>
            <person name="Liimatainen K."/>
            <person name="Lipzen A."/>
            <person name="Lukacs Z."/>
            <person name="Mihaltcheva S."/>
            <person name="Morgado L.N."/>
            <person name="Niskanen T."/>
            <person name="Noordeloos M.E."/>
            <person name="Ohm R.A."/>
            <person name="Ortiz-Santana B."/>
            <person name="Ovrebo C."/>
            <person name="Racz N."/>
            <person name="Riley R."/>
            <person name="Savchenko A."/>
            <person name="Shiryaev A."/>
            <person name="Soop K."/>
            <person name="Spirin V."/>
            <person name="Szebenyi C."/>
            <person name="Tomsovsky M."/>
            <person name="Tulloss R.E."/>
            <person name="Uehling J."/>
            <person name="Grigoriev I.V."/>
            <person name="Vagvolgyi C."/>
            <person name="Papp T."/>
            <person name="Martin F.M."/>
            <person name="Miettinen O."/>
            <person name="Hibbett D.S."/>
            <person name="Nagy L.G."/>
        </authorList>
    </citation>
    <scope>NUCLEOTIDE SEQUENCE [LARGE SCALE GENOMIC DNA]</scope>
    <source>
        <strain evidence="2 3">FP101781</strain>
    </source>
</reference>
<protein>
    <submittedName>
        <fullName evidence="2">Uncharacterized protein</fullName>
    </submittedName>
</protein>
<dbReference type="OrthoDB" id="10248373at2759"/>
<name>A0A4Y7T0K5_COPMI</name>
<evidence type="ECO:0000256" key="1">
    <source>
        <dbReference type="SAM" id="MobiDB-lite"/>
    </source>
</evidence>
<comment type="caution">
    <text evidence="2">The sequence shown here is derived from an EMBL/GenBank/DDBJ whole genome shotgun (WGS) entry which is preliminary data.</text>
</comment>
<evidence type="ECO:0000313" key="2">
    <source>
        <dbReference type="EMBL" id="TEB27665.1"/>
    </source>
</evidence>
<dbReference type="InterPro" id="IPR009078">
    <property type="entry name" value="Ferritin-like_SF"/>
</dbReference>
<accession>A0A4Y7T0K5</accession>
<dbReference type="SUPFAM" id="SSF47240">
    <property type="entry name" value="Ferritin-like"/>
    <property type="match status" value="1"/>
</dbReference>
<dbReference type="AlphaFoldDB" id="A0A4Y7T0K5"/>
<feature type="region of interest" description="Disordered" evidence="1">
    <location>
        <begin position="1"/>
        <end position="20"/>
    </location>
</feature>
<keyword evidence="3" id="KW-1185">Reference proteome</keyword>
<dbReference type="PANTHER" id="PTHR23409">
    <property type="entry name" value="RIBONUCLEOSIDE-DIPHOSPHATE REDUCTASE SMALL CHAIN"/>
    <property type="match status" value="1"/>
</dbReference>
<dbReference type="InterPro" id="IPR012348">
    <property type="entry name" value="RNR-like"/>
</dbReference>
<proteinExistence type="predicted"/>
<dbReference type="PANTHER" id="PTHR23409:SF18">
    <property type="entry name" value="RIBONUCLEOSIDE-DIPHOSPHATE REDUCTASE SUBUNIT M2"/>
    <property type="match status" value="1"/>
</dbReference>
<organism evidence="2 3">
    <name type="scientific">Coprinellus micaceus</name>
    <name type="common">Glistening ink-cap mushroom</name>
    <name type="synonym">Coprinus micaceus</name>
    <dbReference type="NCBI Taxonomy" id="71717"/>
    <lineage>
        <taxon>Eukaryota</taxon>
        <taxon>Fungi</taxon>
        <taxon>Dikarya</taxon>
        <taxon>Basidiomycota</taxon>
        <taxon>Agaricomycotina</taxon>
        <taxon>Agaricomycetes</taxon>
        <taxon>Agaricomycetidae</taxon>
        <taxon>Agaricales</taxon>
        <taxon>Agaricineae</taxon>
        <taxon>Psathyrellaceae</taxon>
        <taxon>Coprinellus</taxon>
    </lineage>
</organism>
<dbReference type="STRING" id="71717.A0A4Y7T0K5"/>
<dbReference type="GO" id="GO:0016491">
    <property type="term" value="F:oxidoreductase activity"/>
    <property type="evidence" value="ECO:0007669"/>
    <property type="project" value="InterPro"/>
</dbReference>
<dbReference type="Pfam" id="PF00268">
    <property type="entry name" value="Ribonuc_red_sm"/>
    <property type="match status" value="1"/>
</dbReference>
<evidence type="ECO:0000313" key="3">
    <source>
        <dbReference type="Proteomes" id="UP000298030"/>
    </source>
</evidence>
<gene>
    <name evidence="2" type="ORF">FA13DRAFT_1712381</name>
</gene>
<sequence>MGYSGEGLPGEPSGHNTQGPTAEITAHLMAPALTVDVADFSAGRPLGYHFTIRIRRVWLFVMPLTTQGTEEGDDVAIVSIHSLLDYHVLAPVFAKYTTSYEDKPHYPNPEKEADRSRRIISWIQRFPLVGPSAVIGIRIRIGLSLRMWAGNPAWFVGTPLEHSSRYHVAEIGNIFSTQKKCAAMMGPSLPFPRQDRDSTSILEPSGLRLYYDSSQTPGVQKLDHARVISPITYDGVVIRRELPEDEDRLVRAYSECVGVRLARRSFRIGPKSRERWALIGALRLGVTRAIGTQHCRHKTMDEVAVGPKPLIWEMYMRARDSFWVPQEINLSADVRQWDLLTYEERRCISRVLAFFATADGIVVGNLVERFAAEVAVPEARFFYGFQMAM</sequence>
<dbReference type="GO" id="GO:0009263">
    <property type="term" value="P:deoxyribonucleotide biosynthetic process"/>
    <property type="evidence" value="ECO:0007669"/>
    <property type="project" value="InterPro"/>
</dbReference>
<dbReference type="InterPro" id="IPR000358">
    <property type="entry name" value="RNR_small_fam"/>
</dbReference>